<name>A0A6G4VM45_9ACTN</name>
<keyword evidence="1" id="KW-0436">Ligase</keyword>
<dbReference type="AlphaFoldDB" id="A0A6G4VM45"/>
<organism evidence="6 7">
    <name type="scientific">Streptomyces scabichelini</name>
    <dbReference type="NCBI Taxonomy" id="2711217"/>
    <lineage>
        <taxon>Bacteria</taxon>
        <taxon>Bacillati</taxon>
        <taxon>Actinomycetota</taxon>
        <taxon>Actinomycetes</taxon>
        <taxon>Kitasatosporales</taxon>
        <taxon>Streptomycetaceae</taxon>
        <taxon>Streptomyces</taxon>
    </lineage>
</organism>
<dbReference type="PANTHER" id="PTHR43585">
    <property type="entry name" value="FUMIPYRROLE BIOSYNTHESIS PROTEIN C"/>
    <property type="match status" value="1"/>
</dbReference>
<gene>
    <name evidence="6" type="ORF">G5C60_48310</name>
</gene>
<evidence type="ECO:0000256" key="1">
    <source>
        <dbReference type="ARBA" id="ARBA00022598"/>
    </source>
</evidence>
<keyword evidence="3 4" id="KW-0067">ATP-binding</keyword>
<dbReference type="InterPro" id="IPR052032">
    <property type="entry name" value="ATP-dep_AA_Ligase"/>
</dbReference>
<dbReference type="SUPFAM" id="SSF56059">
    <property type="entry name" value="Glutathione synthetase ATP-binding domain-like"/>
    <property type="match status" value="1"/>
</dbReference>
<dbReference type="GO" id="GO:0046872">
    <property type="term" value="F:metal ion binding"/>
    <property type="evidence" value="ECO:0007669"/>
    <property type="project" value="InterPro"/>
</dbReference>
<comment type="caution">
    <text evidence="6">The sequence shown here is derived from an EMBL/GenBank/DDBJ whole genome shotgun (WGS) entry which is preliminary data.</text>
</comment>
<dbReference type="GO" id="GO:0005524">
    <property type="term" value="F:ATP binding"/>
    <property type="evidence" value="ECO:0007669"/>
    <property type="project" value="UniProtKB-UniRule"/>
</dbReference>
<evidence type="ECO:0000313" key="7">
    <source>
        <dbReference type="Proteomes" id="UP000472335"/>
    </source>
</evidence>
<accession>A0A6G4VM45</accession>
<evidence type="ECO:0000256" key="2">
    <source>
        <dbReference type="ARBA" id="ARBA00022741"/>
    </source>
</evidence>
<evidence type="ECO:0000256" key="4">
    <source>
        <dbReference type="PROSITE-ProRule" id="PRU00409"/>
    </source>
</evidence>
<evidence type="ECO:0000256" key="3">
    <source>
        <dbReference type="ARBA" id="ARBA00022840"/>
    </source>
</evidence>
<dbReference type="Pfam" id="PF13535">
    <property type="entry name" value="ATP-grasp_4"/>
    <property type="match status" value="1"/>
</dbReference>
<dbReference type="PROSITE" id="PS50975">
    <property type="entry name" value="ATP_GRASP"/>
    <property type="match status" value="1"/>
</dbReference>
<dbReference type="PANTHER" id="PTHR43585:SF2">
    <property type="entry name" value="ATP-GRASP ENZYME FSQD"/>
    <property type="match status" value="1"/>
</dbReference>
<keyword evidence="2 4" id="KW-0547">Nucleotide-binding</keyword>
<reference evidence="6 7" key="1">
    <citation type="submission" date="2020-02" db="EMBL/GenBank/DDBJ databases">
        <title>Whole-genome analyses of novel actinobacteria.</title>
        <authorList>
            <person name="Sahin N."/>
            <person name="Gencbay T."/>
        </authorList>
    </citation>
    <scope>NUCLEOTIDE SEQUENCE [LARGE SCALE GENOMIC DNA]</scope>
    <source>
        <strain evidence="6 7">HC44</strain>
    </source>
</reference>
<dbReference type="RefSeq" id="WP_165270267.1">
    <property type="nucleotide sequence ID" value="NZ_JAAKZY010000337.1"/>
</dbReference>
<keyword evidence="7" id="KW-1185">Reference proteome</keyword>
<protein>
    <submittedName>
        <fullName evidence="6">ATP-grasp domain-containing protein</fullName>
    </submittedName>
</protein>
<evidence type="ECO:0000313" key="6">
    <source>
        <dbReference type="EMBL" id="NGO15189.1"/>
    </source>
</evidence>
<dbReference type="GO" id="GO:0016874">
    <property type="term" value="F:ligase activity"/>
    <property type="evidence" value="ECO:0007669"/>
    <property type="project" value="UniProtKB-KW"/>
</dbReference>
<sequence>MGSVNIFVLGLDEENLEVLLGVPGAADYRYHPLLSQGELQFSGTPVSDLLDKAERQLREFRGSVDAIVGYWDFPVSMMVPILCRRFGLRSPSLESVVKCEHKYWSRLEQQKAITEYPRFALLDPADPARPPEGVRYPMWVKPVKSYASQLAFRVEDDAQLAAALAEIREGIGQIGKPFEYILRQLDLPPEIAEAGGQTCLAEEEISGAQATVEGYSRKGRIETYGVVDSLAYPGTPSFLRYQYPSALPPHMLRRMEDLSKRVIAQIGLDNSTFCIEFFCHPEGAGGGEVSLLEVNPRHSQSHAELFWEVDGIPNHHCMISLALGKDPRLPHREGPYALAAKCFLRRFRDGRVLHRAGAEEIDRLQQEIPGVDVVPVVDEGMQLSQVPQAHDSYSYELAHIYVGAADEGELQRKYDRCVEALDFRFDDEEGGLCTR</sequence>
<evidence type="ECO:0000259" key="5">
    <source>
        <dbReference type="PROSITE" id="PS50975"/>
    </source>
</evidence>
<dbReference type="Gene3D" id="3.30.470.20">
    <property type="entry name" value="ATP-grasp fold, B domain"/>
    <property type="match status" value="1"/>
</dbReference>
<dbReference type="InterPro" id="IPR011761">
    <property type="entry name" value="ATP-grasp"/>
</dbReference>
<proteinExistence type="predicted"/>
<dbReference type="Proteomes" id="UP000472335">
    <property type="component" value="Unassembled WGS sequence"/>
</dbReference>
<dbReference type="EMBL" id="JAAKZY010000337">
    <property type="protein sequence ID" value="NGO15189.1"/>
    <property type="molecule type" value="Genomic_DNA"/>
</dbReference>
<feature type="domain" description="ATP-grasp" evidence="5">
    <location>
        <begin position="106"/>
        <end position="323"/>
    </location>
</feature>